<evidence type="ECO:0000313" key="1">
    <source>
        <dbReference type="Proteomes" id="UP000887566"/>
    </source>
</evidence>
<proteinExistence type="predicted"/>
<organism evidence="1 2">
    <name type="scientific">Plectus sambesii</name>
    <dbReference type="NCBI Taxonomy" id="2011161"/>
    <lineage>
        <taxon>Eukaryota</taxon>
        <taxon>Metazoa</taxon>
        <taxon>Ecdysozoa</taxon>
        <taxon>Nematoda</taxon>
        <taxon>Chromadorea</taxon>
        <taxon>Plectida</taxon>
        <taxon>Plectina</taxon>
        <taxon>Plectoidea</taxon>
        <taxon>Plectidae</taxon>
        <taxon>Plectus</taxon>
    </lineage>
</organism>
<evidence type="ECO:0000313" key="2">
    <source>
        <dbReference type="WBParaSite" id="PSAMB.scaffold965size37952.g10026.t1"/>
    </source>
</evidence>
<protein>
    <submittedName>
        <fullName evidence="2">Uncharacterized protein</fullName>
    </submittedName>
</protein>
<reference evidence="2" key="1">
    <citation type="submission" date="2022-11" db="UniProtKB">
        <authorList>
            <consortium name="WormBaseParasite"/>
        </authorList>
    </citation>
    <scope>IDENTIFICATION</scope>
</reference>
<accession>A0A914XQ26</accession>
<sequence length="145" mass="15455">MYGKRAVYSAASAVEAGPSSVSAFSLCSQTERTAAAQRKQREINVFFGWPNGGRRAVSLIRSPPALHSASPILSSAPHPTSQHGYSSVAHTYARSLSISFRCLHSALIRPNSAAISERAARSISPLPCARGEYPTHVDYSGPLSE</sequence>
<keyword evidence="1" id="KW-1185">Reference proteome</keyword>
<dbReference type="Proteomes" id="UP000887566">
    <property type="component" value="Unplaced"/>
</dbReference>
<dbReference type="WBParaSite" id="PSAMB.scaffold965size37952.g10026.t1">
    <property type="protein sequence ID" value="PSAMB.scaffold965size37952.g10026.t1"/>
    <property type="gene ID" value="PSAMB.scaffold965size37952.g10026"/>
</dbReference>
<name>A0A914XQ26_9BILA</name>
<dbReference type="AlphaFoldDB" id="A0A914XQ26"/>